<protein>
    <submittedName>
        <fullName evidence="2">Uncharacterized protein</fullName>
    </submittedName>
</protein>
<feature type="region of interest" description="Disordered" evidence="1">
    <location>
        <begin position="1"/>
        <end position="24"/>
    </location>
</feature>
<accession>A0A0K0GHE2</accession>
<dbReference type="HOGENOM" id="CLU_3049378_0_0_6"/>
<gene>
    <name evidence="2" type="ordered locus">PXO_05480</name>
</gene>
<dbReference type="KEGG" id="xop:PXO_05480"/>
<dbReference type="AlphaFoldDB" id="A0A0K0GHE2"/>
<name>A0A0K0GHE2_XANOP</name>
<evidence type="ECO:0000313" key="2">
    <source>
        <dbReference type="EMBL" id="ACD57593.1"/>
    </source>
</evidence>
<feature type="compositionally biased region" description="Basic residues" evidence="1">
    <location>
        <begin position="1"/>
        <end position="12"/>
    </location>
</feature>
<sequence>MLKQRASGRRAQLRTAASSQDNDAGALEACRAGVAVRAPGGVHAMLTRCCHAQA</sequence>
<evidence type="ECO:0000313" key="3">
    <source>
        <dbReference type="Proteomes" id="UP000001740"/>
    </source>
</evidence>
<organism evidence="2 3">
    <name type="scientific">Xanthomonas oryzae pv. oryzae (strain PXO99A)</name>
    <dbReference type="NCBI Taxonomy" id="360094"/>
    <lineage>
        <taxon>Bacteria</taxon>
        <taxon>Pseudomonadati</taxon>
        <taxon>Pseudomonadota</taxon>
        <taxon>Gammaproteobacteria</taxon>
        <taxon>Lysobacterales</taxon>
        <taxon>Lysobacteraceae</taxon>
        <taxon>Xanthomonas</taxon>
    </lineage>
</organism>
<reference evidence="2 3" key="1">
    <citation type="journal article" date="2008" name="BMC Genomics">
        <title>Genome sequence and rapid evolution of the rice pathogen Xanthomonas oryzae pv. oryzae PXO99A.</title>
        <authorList>
            <person name="Salzberg S.L."/>
            <person name="Sommer D.D."/>
            <person name="Schatz M.C."/>
            <person name="Phillippy A.M."/>
            <person name="Rabinowicz P.D."/>
            <person name="Tsuge S."/>
            <person name="Furutani A."/>
            <person name="Ochiai H."/>
            <person name="Delcher A.L."/>
            <person name="Kelley D."/>
            <person name="Madupu R."/>
            <person name="Puiu D."/>
            <person name="Radune D."/>
            <person name="Shumway M."/>
            <person name="Trapnell C."/>
            <person name="Aparna G."/>
            <person name="Jha G."/>
            <person name="Pandey A."/>
            <person name="Patil P.B."/>
            <person name="Ishihara H."/>
            <person name="Meyer D.F."/>
            <person name="Szurek B."/>
            <person name="Verdier V."/>
            <person name="Koebnik R."/>
            <person name="Dow J.M."/>
            <person name="Ryan R.P."/>
            <person name="Hirata H."/>
            <person name="Tsuyumu S."/>
            <person name="Won Lee S."/>
            <person name="Seo Y.S."/>
            <person name="Sriariyanum M."/>
            <person name="Ronald P.C."/>
            <person name="Sonti R.V."/>
            <person name="Van Sluys M.A."/>
            <person name="Leach J.E."/>
            <person name="White F.F."/>
            <person name="Bogdanove A.J."/>
        </authorList>
    </citation>
    <scope>NUCLEOTIDE SEQUENCE [LARGE SCALE GENOMIC DNA]</scope>
    <source>
        <strain evidence="2 3">PXO99A</strain>
    </source>
</reference>
<dbReference type="EMBL" id="CP000967">
    <property type="protein sequence ID" value="ACD57593.1"/>
    <property type="molecule type" value="Genomic_DNA"/>
</dbReference>
<dbReference type="Proteomes" id="UP000001740">
    <property type="component" value="Chromosome"/>
</dbReference>
<evidence type="ECO:0000256" key="1">
    <source>
        <dbReference type="SAM" id="MobiDB-lite"/>
    </source>
</evidence>
<proteinExistence type="predicted"/>